<comment type="caution">
    <text evidence="7">The sequence shown here is derived from an EMBL/GenBank/DDBJ whole genome shotgun (WGS) entry which is preliminary data.</text>
</comment>
<accession>A0A9P7YAC0</accession>
<dbReference type="Pfam" id="PF13520">
    <property type="entry name" value="AA_permease_2"/>
    <property type="match status" value="1"/>
</dbReference>
<evidence type="ECO:0000256" key="5">
    <source>
        <dbReference type="SAM" id="MobiDB-lite"/>
    </source>
</evidence>
<dbReference type="PANTHER" id="PTHR11785">
    <property type="entry name" value="AMINO ACID TRANSPORTER"/>
    <property type="match status" value="1"/>
</dbReference>
<feature type="transmembrane region" description="Helical" evidence="6">
    <location>
        <begin position="376"/>
        <end position="396"/>
    </location>
</feature>
<evidence type="ECO:0000256" key="1">
    <source>
        <dbReference type="ARBA" id="ARBA00004141"/>
    </source>
</evidence>
<protein>
    <submittedName>
        <fullName evidence="7">Amino acid permease-domain-containing protein</fullName>
    </submittedName>
</protein>
<dbReference type="GO" id="GO:0016020">
    <property type="term" value="C:membrane"/>
    <property type="evidence" value="ECO:0007669"/>
    <property type="project" value="UniProtKB-SubCell"/>
</dbReference>
<evidence type="ECO:0000256" key="4">
    <source>
        <dbReference type="ARBA" id="ARBA00023136"/>
    </source>
</evidence>
<keyword evidence="4 6" id="KW-0472">Membrane</keyword>
<feature type="transmembrane region" description="Helical" evidence="6">
    <location>
        <begin position="466"/>
        <end position="487"/>
    </location>
</feature>
<feature type="transmembrane region" description="Helical" evidence="6">
    <location>
        <begin position="237"/>
        <end position="255"/>
    </location>
</feature>
<dbReference type="Proteomes" id="UP000824998">
    <property type="component" value="Unassembled WGS sequence"/>
</dbReference>
<dbReference type="GO" id="GO:0015179">
    <property type="term" value="F:L-amino acid transmembrane transporter activity"/>
    <property type="evidence" value="ECO:0007669"/>
    <property type="project" value="TreeGrafter"/>
</dbReference>
<feature type="transmembrane region" description="Helical" evidence="6">
    <location>
        <begin position="326"/>
        <end position="348"/>
    </location>
</feature>
<evidence type="ECO:0000313" key="8">
    <source>
        <dbReference type="Proteomes" id="UP000824998"/>
    </source>
</evidence>
<dbReference type="EMBL" id="MU251755">
    <property type="protein sequence ID" value="KAG9229547.1"/>
    <property type="molecule type" value="Genomic_DNA"/>
</dbReference>
<evidence type="ECO:0000256" key="6">
    <source>
        <dbReference type="SAM" id="Phobius"/>
    </source>
</evidence>
<dbReference type="InterPro" id="IPR050598">
    <property type="entry name" value="AminoAcid_Transporter"/>
</dbReference>
<feature type="transmembrane region" description="Helical" evidence="6">
    <location>
        <begin position="192"/>
        <end position="217"/>
    </location>
</feature>
<evidence type="ECO:0000256" key="2">
    <source>
        <dbReference type="ARBA" id="ARBA00022692"/>
    </source>
</evidence>
<feature type="compositionally biased region" description="Basic and acidic residues" evidence="5">
    <location>
        <begin position="99"/>
        <end position="110"/>
    </location>
</feature>
<dbReference type="AlphaFoldDB" id="A0A9P7YAC0"/>
<gene>
    <name evidence="7" type="ORF">BJ875DRAFT_499853</name>
</gene>
<feature type="transmembrane region" description="Helical" evidence="6">
    <location>
        <begin position="267"/>
        <end position="286"/>
    </location>
</feature>
<feature type="transmembrane region" description="Helical" evidence="6">
    <location>
        <begin position="149"/>
        <end position="171"/>
    </location>
</feature>
<organism evidence="7 8">
    <name type="scientific">Amylocarpus encephaloides</name>
    <dbReference type="NCBI Taxonomy" id="45428"/>
    <lineage>
        <taxon>Eukaryota</taxon>
        <taxon>Fungi</taxon>
        <taxon>Dikarya</taxon>
        <taxon>Ascomycota</taxon>
        <taxon>Pezizomycotina</taxon>
        <taxon>Leotiomycetes</taxon>
        <taxon>Helotiales</taxon>
        <taxon>Helotiales incertae sedis</taxon>
        <taxon>Amylocarpus</taxon>
    </lineage>
</organism>
<name>A0A9P7YAC0_9HELO</name>
<feature type="region of interest" description="Disordered" evidence="5">
    <location>
        <begin position="78"/>
        <end position="111"/>
    </location>
</feature>
<keyword evidence="3 6" id="KW-1133">Transmembrane helix</keyword>
<feature type="transmembrane region" description="Helical" evidence="6">
    <location>
        <begin position="548"/>
        <end position="570"/>
    </location>
</feature>
<sequence>MSTRIVRSRPISQRHDAIPMRRLSDENTTVSSLGPSDDFDDDRIMPANENDFPLAGPAIEAGEPAEDVDDDRIMPANENIFPPGGPATEAGPSAEGEDDHIPPADGRNTEAPELSSMDVCAFIVNKMIGTGIFTAPPAVLLLTRSKAEVLFLWILGFLYTLVSMVIYLQFARKLPYTGGELVYLDETLRKPAFLTWTIYSFYFVFLYNASTNCLQFANQVLLAANSNREVFEPDSRVLRFIAIATLSFFCLLHYFSAQIGRVLNRFLTYFKIALLLSLILAGSIRASSHYVPDWTRSANSNVASSAAAFLLVTGEVRNPQTLKRGFVLAIWTVGILYILVVLVFLLAVPYEDVTGPKAVVYFAPVFFGGGPTAQTIWAIFTCISSAGSILSVIYTCGRVKQIIGTSNILPWSKMWKLESAVRDTTQGKVPTPQGGLMLHWISATTMIAATAAIENIEEAIRFPGSLGAYCSGFVGIFICIGFPYLFIERKFPIYKPWSSVPDDSNADDSPRFWIIEPREIEVPTSWTETSSGTRFPDSWVLKRVWRRWLIGLSCLTFNIYIVIIPLYGPYKDSSGHPLEVKGWYYIIIAGSVALFGLSYYYLTIGLAHRGGSILRFAGVRLSIDHSKAANGEAVKVRIDSHATGPSYLYWFFGGSQKQHYPNNRVVRYFRNFW</sequence>
<keyword evidence="2 6" id="KW-0812">Transmembrane</keyword>
<feature type="transmembrane region" description="Helical" evidence="6">
    <location>
        <begin position="582"/>
        <end position="602"/>
    </location>
</feature>
<dbReference type="Gene3D" id="1.20.1740.10">
    <property type="entry name" value="Amino acid/polyamine transporter I"/>
    <property type="match status" value="1"/>
</dbReference>
<keyword evidence="8" id="KW-1185">Reference proteome</keyword>
<dbReference type="PANTHER" id="PTHR11785:SF382">
    <property type="entry name" value="LOW-AFFINITY METHIONINE PERMEASE"/>
    <property type="match status" value="1"/>
</dbReference>
<evidence type="ECO:0000313" key="7">
    <source>
        <dbReference type="EMBL" id="KAG9229547.1"/>
    </source>
</evidence>
<feature type="compositionally biased region" description="Basic and acidic residues" evidence="5">
    <location>
        <begin position="13"/>
        <end position="25"/>
    </location>
</feature>
<evidence type="ECO:0000256" key="3">
    <source>
        <dbReference type="ARBA" id="ARBA00022989"/>
    </source>
</evidence>
<comment type="subcellular location">
    <subcellularLocation>
        <location evidence="1">Membrane</location>
        <topology evidence="1">Multi-pass membrane protein</topology>
    </subcellularLocation>
</comment>
<feature type="transmembrane region" description="Helical" evidence="6">
    <location>
        <begin position="436"/>
        <end position="454"/>
    </location>
</feature>
<dbReference type="InterPro" id="IPR002293">
    <property type="entry name" value="AA/rel_permease1"/>
</dbReference>
<dbReference type="OrthoDB" id="5982228at2759"/>
<feature type="region of interest" description="Disordered" evidence="5">
    <location>
        <begin position="1"/>
        <end position="64"/>
    </location>
</feature>
<reference evidence="7" key="1">
    <citation type="journal article" date="2021" name="IMA Fungus">
        <title>Genomic characterization of three marine fungi, including Emericellopsis atlantica sp. nov. with signatures of a generalist lifestyle and marine biomass degradation.</title>
        <authorList>
            <person name="Hagestad O.C."/>
            <person name="Hou L."/>
            <person name="Andersen J.H."/>
            <person name="Hansen E.H."/>
            <person name="Altermark B."/>
            <person name="Li C."/>
            <person name="Kuhnert E."/>
            <person name="Cox R.J."/>
            <person name="Crous P.W."/>
            <person name="Spatafora J.W."/>
            <person name="Lail K."/>
            <person name="Amirebrahimi M."/>
            <person name="Lipzen A."/>
            <person name="Pangilinan J."/>
            <person name="Andreopoulos W."/>
            <person name="Hayes R.D."/>
            <person name="Ng V."/>
            <person name="Grigoriev I.V."/>
            <person name="Jackson S.A."/>
            <person name="Sutton T.D.S."/>
            <person name="Dobson A.D.W."/>
            <person name="Rama T."/>
        </authorList>
    </citation>
    <scope>NUCLEOTIDE SEQUENCE</scope>
    <source>
        <strain evidence="7">TRa018bII</strain>
    </source>
</reference>
<proteinExistence type="predicted"/>